<gene>
    <name evidence="1" type="ORF">PXEA_LOCUS25070</name>
</gene>
<dbReference type="Proteomes" id="UP000784294">
    <property type="component" value="Unassembled WGS sequence"/>
</dbReference>
<comment type="caution">
    <text evidence="1">The sequence shown here is derived from an EMBL/GenBank/DDBJ whole genome shotgun (WGS) entry which is preliminary data.</text>
</comment>
<reference evidence="1" key="1">
    <citation type="submission" date="2018-11" db="EMBL/GenBank/DDBJ databases">
        <authorList>
            <consortium name="Pathogen Informatics"/>
        </authorList>
    </citation>
    <scope>NUCLEOTIDE SEQUENCE</scope>
</reference>
<evidence type="ECO:0000313" key="2">
    <source>
        <dbReference type="Proteomes" id="UP000784294"/>
    </source>
</evidence>
<dbReference type="EMBL" id="CAAALY010124734">
    <property type="protein sequence ID" value="VEL31630.1"/>
    <property type="molecule type" value="Genomic_DNA"/>
</dbReference>
<sequence length="225" mass="24664">MAISHDLVNYAEAMEPRLASLSEPPPTTHILVLTSLDHLSPCLEELQSAEVPFAVIVDEANWIHNSCTILILKSNLQQEHRNMPFESALLLLKREYSEFKLWQRSGKAVEVSNRSVTKVSAKFTNLNRSKSTVAPLIKPSCPPLKPVIISIPVTAPTVPSASAPIPVPTGAPFQQPQAPPLVPIPTYFAPKPYGLPTTVSATAPIQVKFNFSPKRPLNRIVIELL</sequence>
<evidence type="ECO:0000313" key="1">
    <source>
        <dbReference type="EMBL" id="VEL31630.1"/>
    </source>
</evidence>
<dbReference type="OrthoDB" id="10044938at2759"/>
<dbReference type="InterPro" id="IPR036621">
    <property type="entry name" value="Anticodon-bd_dom_sf"/>
</dbReference>
<accession>A0A448X9N1</accession>
<dbReference type="PANTHER" id="PTHR23295">
    <property type="entry name" value="NUCLEAR RECEPTOR COACTIVATOR 5-RELATED"/>
    <property type="match status" value="1"/>
</dbReference>
<organism evidence="1 2">
    <name type="scientific">Protopolystoma xenopodis</name>
    <dbReference type="NCBI Taxonomy" id="117903"/>
    <lineage>
        <taxon>Eukaryota</taxon>
        <taxon>Metazoa</taxon>
        <taxon>Spiralia</taxon>
        <taxon>Lophotrochozoa</taxon>
        <taxon>Platyhelminthes</taxon>
        <taxon>Monogenea</taxon>
        <taxon>Polyopisthocotylea</taxon>
        <taxon>Polystomatidea</taxon>
        <taxon>Polystomatidae</taxon>
        <taxon>Protopolystoma</taxon>
    </lineage>
</organism>
<proteinExistence type="predicted"/>
<keyword evidence="2" id="KW-1185">Reference proteome</keyword>
<dbReference type="AlphaFoldDB" id="A0A448X9N1"/>
<dbReference type="PANTHER" id="PTHR23295:SF6">
    <property type="entry name" value="NEOSIN, ISOFORM A"/>
    <property type="match status" value="1"/>
</dbReference>
<protein>
    <submittedName>
        <fullName evidence="1">Uncharacterized protein</fullName>
    </submittedName>
</protein>
<name>A0A448X9N1_9PLAT</name>
<dbReference type="SUPFAM" id="SSF52954">
    <property type="entry name" value="Class II aaRS ABD-related"/>
    <property type="match status" value="1"/>
</dbReference>
<dbReference type="Gene3D" id="3.40.50.800">
    <property type="entry name" value="Anticodon-binding domain"/>
    <property type="match status" value="1"/>
</dbReference>
<dbReference type="InterPro" id="IPR052600">
    <property type="entry name" value="Nuc_rcpt_coact/corep"/>
</dbReference>